<feature type="chain" id="PRO_5034880390" description="Endothelin receptor type B" evidence="15">
    <location>
        <begin position="27"/>
        <end position="372"/>
    </location>
</feature>
<dbReference type="GO" id="GO:0048066">
    <property type="term" value="P:developmental pigmentation"/>
    <property type="evidence" value="ECO:0007669"/>
    <property type="project" value="TreeGrafter"/>
</dbReference>
<dbReference type="OMA" id="PCEAYTE"/>
<keyword evidence="7 14" id="KW-0472">Membrane</keyword>
<dbReference type="Gene3D" id="1.20.1070.10">
    <property type="entry name" value="Rhodopsin 7-helix transmembrane proteins"/>
    <property type="match status" value="1"/>
</dbReference>
<dbReference type="GeneTree" id="ENSGT01150000286932"/>
<reference evidence="17" key="1">
    <citation type="submission" date="2025-08" db="UniProtKB">
        <authorList>
            <consortium name="Ensembl"/>
        </authorList>
    </citation>
    <scope>IDENTIFICATION</scope>
</reference>
<evidence type="ECO:0000256" key="11">
    <source>
        <dbReference type="ARBA" id="ARBA00023224"/>
    </source>
</evidence>
<dbReference type="PRINTS" id="PR00366">
    <property type="entry name" value="ENDOTHELINR"/>
</dbReference>
<dbReference type="GO" id="GO:0048484">
    <property type="term" value="P:enteric nervous system development"/>
    <property type="evidence" value="ECO:0007669"/>
    <property type="project" value="InterPro"/>
</dbReference>
<dbReference type="InterPro" id="IPR000499">
    <property type="entry name" value="Endthln_rcpt"/>
</dbReference>
<feature type="domain" description="G-protein coupled receptors family 1 profile" evidence="16">
    <location>
        <begin position="117"/>
        <end position="372"/>
    </location>
</feature>
<keyword evidence="11" id="KW-0807">Transducer</keyword>
<organism evidence="17 18">
    <name type="scientific">Naja naja</name>
    <name type="common">Indian cobra</name>
    <dbReference type="NCBI Taxonomy" id="35670"/>
    <lineage>
        <taxon>Eukaryota</taxon>
        <taxon>Metazoa</taxon>
        <taxon>Chordata</taxon>
        <taxon>Craniata</taxon>
        <taxon>Vertebrata</taxon>
        <taxon>Euteleostomi</taxon>
        <taxon>Lepidosauria</taxon>
        <taxon>Squamata</taxon>
        <taxon>Bifurcata</taxon>
        <taxon>Unidentata</taxon>
        <taxon>Episquamata</taxon>
        <taxon>Toxicofera</taxon>
        <taxon>Serpentes</taxon>
        <taxon>Colubroidea</taxon>
        <taxon>Elapidae</taxon>
        <taxon>Elapinae</taxon>
        <taxon>Naja</taxon>
    </lineage>
</organism>
<sequence length="372" mass="41294">MAGRILRGFLWISAAVLAYCAGGTRALELGDSSPRLAEITAPSLAASWTSAAPVAAEVEESFGASNASRPGSPGGAGRAPPPAYPMCADRSRTEIKKTFKYINTVIACLVFVLGIIGNSTLLRIIYRNKCMRNGPNILIASLALGDLLLILIDIPINLYKLHAEKWPFGVELCKLFPFFQKTSVGIIVLSLCALSIDRYRAVASWSRIKGIGVPKWTAIEIVLIWVVSFVLAIPEAIGFDIVAIPYKGESLSTCLLNPIQKSSFMKFYQIAKDWWIFSFYFCLPLLVTGLFYTLMTCEMLRKKSGMQIALNDHLKQVKAEMKSLSYSKGVLYWYHGQRYAQPFNVSCMNPVFFTEKRLLQLISSIRKSLAKF</sequence>
<evidence type="ECO:0000256" key="15">
    <source>
        <dbReference type="SAM" id="SignalP"/>
    </source>
</evidence>
<evidence type="ECO:0000256" key="6">
    <source>
        <dbReference type="ARBA" id="ARBA00023040"/>
    </source>
</evidence>
<reference evidence="17" key="2">
    <citation type="submission" date="2025-09" db="UniProtKB">
        <authorList>
            <consortium name="Ensembl"/>
        </authorList>
    </citation>
    <scope>IDENTIFICATION</scope>
</reference>
<evidence type="ECO:0000256" key="3">
    <source>
        <dbReference type="ARBA" id="ARBA00022475"/>
    </source>
</evidence>
<dbReference type="InterPro" id="IPR001112">
    <property type="entry name" value="ETB_rcpt"/>
</dbReference>
<dbReference type="GO" id="GO:0008217">
    <property type="term" value="P:regulation of blood pressure"/>
    <property type="evidence" value="ECO:0007669"/>
    <property type="project" value="InterPro"/>
</dbReference>
<name>A0A8C6XUK0_NAJNA</name>
<dbReference type="GO" id="GO:0005886">
    <property type="term" value="C:plasma membrane"/>
    <property type="evidence" value="ECO:0007669"/>
    <property type="project" value="UniProtKB-SubCell"/>
</dbReference>
<dbReference type="PANTHER" id="PTHR46099">
    <property type="entry name" value="G_PROTEIN_RECEP_F1_2 DOMAIN-CONTAINING PROTEIN"/>
    <property type="match status" value="1"/>
</dbReference>
<dbReference type="OrthoDB" id="10037617at2759"/>
<evidence type="ECO:0000256" key="12">
    <source>
        <dbReference type="ARBA" id="ARBA00023288"/>
    </source>
</evidence>
<dbReference type="PANTHER" id="PTHR46099:SF3">
    <property type="entry name" value="ENDOTHELIN RECEPTOR TYPE B"/>
    <property type="match status" value="1"/>
</dbReference>
<dbReference type="InterPro" id="IPR051193">
    <property type="entry name" value="GPCR_endothelin_rcpt"/>
</dbReference>
<dbReference type="Ensembl" id="ENSNNAT00000019548.1">
    <property type="protein sequence ID" value="ENSNNAP00000018618.1"/>
    <property type="gene ID" value="ENSNNAG00000012469.1"/>
</dbReference>
<evidence type="ECO:0000313" key="18">
    <source>
        <dbReference type="Proteomes" id="UP000694559"/>
    </source>
</evidence>
<keyword evidence="10" id="KW-0675">Receptor</keyword>
<comment type="subcellular location">
    <subcellularLocation>
        <location evidence="1">Cell membrane</location>
        <topology evidence="1">Multi-pass membrane protein</topology>
    </subcellularLocation>
</comment>
<evidence type="ECO:0000256" key="13">
    <source>
        <dbReference type="ARBA" id="ARBA00032475"/>
    </source>
</evidence>
<evidence type="ECO:0000259" key="16">
    <source>
        <dbReference type="PROSITE" id="PS50262"/>
    </source>
</evidence>
<evidence type="ECO:0000256" key="7">
    <source>
        <dbReference type="ARBA" id="ARBA00023136"/>
    </source>
</evidence>
<dbReference type="SUPFAM" id="SSF81321">
    <property type="entry name" value="Family A G protein-coupled receptor-like"/>
    <property type="match status" value="1"/>
</dbReference>
<evidence type="ECO:0000256" key="2">
    <source>
        <dbReference type="ARBA" id="ARBA00015019"/>
    </source>
</evidence>
<proteinExistence type="predicted"/>
<dbReference type="AlphaFoldDB" id="A0A8C6XUK0"/>
<feature type="transmembrane region" description="Helical" evidence="14">
    <location>
        <begin position="137"/>
        <end position="158"/>
    </location>
</feature>
<protein>
    <recommendedName>
        <fullName evidence="2">Endothelin receptor type B</fullName>
    </recommendedName>
    <alternativeName>
        <fullName evidence="13">Endothelin receptor non-selective type</fullName>
    </alternativeName>
</protein>
<keyword evidence="3" id="KW-1003">Cell membrane</keyword>
<dbReference type="PROSITE" id="PS50262">
    <property type="entry name" value="G_PROTEIN_RECEP_F1_2"/>
    <property type="match status" value="1"/>
</dbReference>
<feature type="transmembrane region" description="Helical" evidence="14">
    <location>
        <begin position="217"/>
        <end position="237"/>
    </location>
</feature>
<keyword evidence="12" id="KW-0449">Lipoprotein</keyword>
<keyword evidence="9" id="KW-1015">Disulfide bond</keyword>
<dbReference type="Proteomes" id="UP000694559">
    <property type="component" value="Unplaced"/>
</dbReference>
<dbReference type="InterPro" id="IPR000276">
    <property type="entry name" value="GPCR_Rhodpsn"/>
</dbReference>
<feature type="transmembrane region" description="Helical" evidence="14">
    <location>
        <begin position="101"/>
        <end position="125"/>
    </location>
</feature>
<keyword evidence="5 14" id="KW-1133">Transmembrane helix</keyword>
<evidence type="ECO:0000256" key="5">
    <source>
        <dbReference type="ARBA" id="ARBA00022989"/>
    </source>
</evidence>
<dbReference type="InterPro" id="IPR017452">
    <property type="entry name" value="GPCR_Rhodpsn_7TM"/>
</dbReference>
<evidence type="ECO:0000256" key="9">
    <source>
        <dbReference type="ARBA" id="ARBA00023157"/>
    </source>
</evidence>
<dbReference type="Pfam" id="PF00001">
    <property type="entry name" value="7tm_1"/>
    <property type="match status" value="1"/>
</dbReference>
<keyword evidence="4 14" id="KW-0812">Transmembrane</keyword>
<feature type="transmembrane region" description="Helical" evidence="14">
    <location>
        <begin position="274"/>
        <end position="294"/>
    </location>
</feature>
<keyword evidence="15" id="KW-0732">Signal</keyword>
<dbReference type="GO" id="GO:0042310">
    <property type="term" value="P:vasoconstriction"/>
    <property type="evidence" value="ECO:0007669"/>
    <property type="project" value="InterPro"/>
</dbReference>
<feature type="signal peptide" evidence="15">
    <location>
        <begin position="1"/>
        <end position="26"/>
    </location>
</feature>
<evidence type="ECO:0000256" key="1">
    <source>
        <dbReference type="ARBA" id="ARBA00004651"/>
    </source>
</evidence>
<keyword evidence="6" id="KW-0297">G-protein coupled receptor</keyword>
<dbReference type="PRINTS" id="PR00571">
    <property type="entry name" value="ENDOTHELINBR"/>
</dbReference>
<evidence type="ECO:0000313" key="17">
    <source>
        <dbReference type="Ensembl" id="ENSNNAP00000018618.1"/>
    </source>
</evidence>
<keyword evidence="8" id="KW-0564">Palmitate</keyword>
<feature type="transmembrane region" description="Helical" evidence="14">
    <location>
        <begin position="178"/>
        <end position="196"/>
    </location>
</feature>
<evidence type="ECO:0000256" key="8">
    <source>
        <dbReference type="ARBA" id="ARBA00023139"/>
    </source>
</evidence>
<accession>A0A8C6XUK0</accession>
<dbReference type="GO" id="GO:0004962">
    <property type="term" value="F:endothelin receptor activity"/>
    <property type="evidence" value="ECO:0007669"/>
    <property type="project" value="InterPro"/>
</dbReference>
<keyword evidence="18" id="KW-1185">Reference proteome</keyword>
<evidence type="ECO:0000256" key="10">
    <source>
        <dbReference type="ARBA" id="ARBA00023170"/>
    </source>
</evidence>
<evidence type="ECO:0000256" key="4">
    <source>
        <dbReference type="ARBA" id="ARBA00022692"/>
    </source>
</evidence>
<evidence type="ECO:0000256" key="14">
    <source>
        <dbReference type="SAM" id="Phobius"/>
    </source>
</evidence>
<dbReference type="PRINTS" id="PR00237">
    <property type="entry name" value="GPCRRHODOPSN"/>
</dbReference>